<keyword evidence="1" id="KW-0694">RNA-binding</keyword>
<sequence>MQLSFTINPSCFGLFVRPKSNAQGKQSDKQDSDDEPKVSIAIPTKQRDDQSHPNNNNQLIMKNRSITICSNTSTLPETLSTSFHNQELNQSALDQNKEDIFYKTMPTSFQQFQFKNKRRYEPQAQITQYQIKLDQIPGDQRTTLMIRNIPNKYTQPMLLENFDINHKDNYDFFYLPIDFTNKCNVGYAFINFLDSKFIPKFFLEFHGKKWKLFNSDKICEITYGRIQGVEQLQGHFQYSTIMQEKVFHLIYLQDKRLKPIFKKYQSDQQFKRK</sequence>
<evidence type="ECO:0000259" key="2">
    <source>
        <dbReference type="Pfam" id="PF04059"/>
    </source>
</evidence>
<keyword evidence="4" id="KW-1185">Reference proteome</keyword>
<dbReference type="InterPro" id="IPR007201">
    <property type="entry name" value="Mei2-like_Rrm_C"/>
</dbReference>
<dbReference type="GO" id="GO:1990904">
    <property type="term" value="C:ribonucleoprotein complex"/>
    <property type="evidence" value="ECO:0000318"/>
    <property type="project" value="GO_Central"/>
</dbReference>
<name>A0C206_PARTE</name>
<dbReference type="eggNOG" id="KOG4660">
    <property type="taxonomic scope" value="Eukaryota"/>
</dbReference>
<dbReference type="Pfam" id="PF04059">
    <property type="entry name" value="RRM_2"/>
    <property type="match status" value="1"/>
</dbReference>
<evidence type="ECO:0000313" key="3">
    <source>
        <dbReference type="EMBL" id="CAK64823.1"/>
    </source>
</evidence>
<dbReference type="InParanoid" id="A0C206"/>
<organism evidence="3 4">
    <name type="scientific">Paramecium tetraurelia</name>
    <dbReference type="NCBI Taxonomy" id="5888"/>
    <lineage>
        <taxon>Eukaryota</taxon>
        <taxon>Sar</taxon>
        <taxon>Alveolata</taxon>
        <taxon>Ciliophora</taxon>
        <taxon>Intramacronucleata</taxon>
        <taxon>Oligohymenophorea</taxon>
        <taxon>Peniculida</taxon>
        <taxon>Parameciidae</taxon>
        <taxon>Paramecium</taxon>
    </lineage>
</organism>
<reference evidence="3 4" key="1">
    <citation type="journal article" date="2006" name="Nature">
        <title>Global trends of whole-genome duplications revealed by the ciliate Paramecium tetraurelia.</title>
        <authorList>
            <consortium name="Genoscope"/>
            <person name="Aury J.-M."/>
            <person name="Jaillon O."/>
            <person name="Duret L."/>
            <person name="Noel B."/>
            <person name="Jubin C."/>
            <person name="Porcel B.M."/>
            <person name="Segurens B."/>
            <person name="Daubin V."/>
            <person name="Anthouard V."/>
            <person name="Aiach N."/>
            <person name="Arnaiz O."/>
            <person name="Billaut A."/>
            <person name="Beisson J."/>
            <person name="Blanc I."/>
            <person name="Bouhouche K."/>
            <person name="Camara F."/>
            <person name="Duharcourt S."/>
            <person name="Guigo R."/>
            <person name="Gogendeau D."/>
            <person name="Katinka M."/>
            <person name="Keller A.-M."/>
            <person name="Kissmehl R."/>
            <person name="Klotz C."/>
            <person name="Koll F."/>
            <person name="Le Moue A."/>
            <person name="Lepere C."/>
            <person name="Malinsky S."/>
            <person name="Nowacki M."/>
            <person name="Nowak J.K."/>
            <person name="Plattner H."/>
            <person name="Poulain J."/>
            <person name="Ruiz F."/>
            <person name="Serrano V."/>
            <person name="Zagulski M."/>
            <person name="Dessen P."/>
            <person name="Betermier M."/>
            <person name="Weissenbach J."/>
            <person name="Scarpelli C."/>
            <person name="Schachter V."/>
            <person name="Sperling L."/>
            <person name="Meyer E."/>
            <person name="Cohen J."/>
            <person name="Wincker P."/>
        </authorList>
    </citation>
    <scope>NUCLEOTIDE SEQUENCE [LARGE SCALE GENOMIC DNA]</scope>
    <source>
        <strain evidence="3 4">Stock d4-2</strain>
    </source>
</reference>
<dbReference type="AlphaFoldDB" id="A0C206"/>
<protein>
    <recommendedName>
        <fullName evidence="2">Mei2-like C-terminal RNA recognition motif domain-containing protein</fullName>
    </recommendedName>
</protein>
<dbReference type="OrthoDB" id="417481at2759"/>
<accession>A0C206</accession>
<dbReference type="HOGENOM" id="CLU_1021030_0_0_1"/>
<evidence type="ECO:0000313" key="4">
    <source>
        <dbReference type="Proteomes" id="UP000000600"/>
    </source>
</evidence>
<dbReference type="EMBL" id="CT868034">
    <property type="protein sequence ID" value="CAK64823.1"/>
    <property type="molecule type" value="Genomic_DNA"/>
</dbReference>
<proteinExistence type="predicted"/>
<dbReference type="RefSeq" id="XP_001432220.1">
    <property type="nucleotide sequence ID" value="XM_001432183.1"/>
</dbReference>
<dbReference type="InterPro" id="IPR035979">
    <property type="entry name" value="RBD_domain_sf"/>
</dbReference>
<dbReference type="GeneID" id="5018005"/>
<evidence type="ECO:0000256" key="1">
    <source>
        <dbReference type="ARBA" id="ARBA00022884"/>
    </source>
</evidence>
<dbReference type="GO" id="GO:0003723">
    <property type="term" value="F:RNA binding"/>
    <property type="evidence" value="ECO:0000318"/>
    <property type="project" value="GO_Central"/>
</dbReference>
<dbReference type="Proteomes" id="UP000000600">
    <property type="component" value="Unassembled WGS sequence"/>
</dbReference>
<feature type="domain" description="Mei2-like C-terminal RNA recognition motif" evidence="2">
    <location>
        <begin position="141"/>
        <end position="237"/>
    </location>
</feature>
<dbReference type="PANTHER" id="PTHR23189">
    <property type="entry name" value="RNA RECOGNITION MOTIF-CONTAINING"/>
    <property type="match status" value="1"/>
</dbReference>
<gene>
    <name evidence="3" type="ORF">GSPATT00034300001</name>
</gene>
<dbReference type="SUPFAM" id="SSF54928">
    <property type="entry name" value="RNA-binding domain, RBD"/>
    <property type="match status" value="1"/>
</dbReference>
<dbReference type="OMA" id="DQRTTLM"/>
<dbReference type="KEGG" id="ptm:GSPATT00034300001"/>